<dbReference type="Gene3D" id="3.20.20.80">
    <property type="entry name" value="Glycosidases"/>
    <property type="match status" value="1"/>
</dbReference>
<protein>
    <recommendedName>
        <fullName evidence="3">Glycoside hydrolase family 42 N-terminal domain-containing protein</fullName>
    </recommendedName>
</protein>
<organism evidence="1 2">
    <name type="scientific">Chitinophaga varians</name>
    <dbReference type="NCBI Taxonomy" id="2202339"/>
    <lineage>
        <taxon>Bacteria</taxon>
        <taxon>Pseudomonadati</taxon>
        <taxon>Bacteroidota</taxon>
        <taxon>Chitinophagia</taxon>
        <taxon>Chitinophagales</taxon>
        <taxon>Chitinophagaceae</taxon>
        <taxon>Chitinophaga</taxon>
    </lineage>
</organism>
<gene>
    <name evidence="1" type="ORF">HGH92_03990</name>
</gene>
<sequence length="366" mass="41116">MPIVAWYGIPPDETSVERYQELRASGANYTYMYYRSLESAEKALDAAAKTDVKLMVRCAELQSATEATVRRFMNHPGLAGYYIFDEPSTRDFPMVAELVRKVRSIDPKHFAYVNLLPNYATKQQLGIDSYREYVRAFIREVPVQWLSFDHYPILDTGVRDIWYENLEIFSAEARNAGKAFWAFALTVAHGPYPIPTLSQLRLQVFSNLAYGAQGIQYFTYCTPYEEGMNFRNGPITRDLKRSDVYYNMQAVNREIKDLSGVFLGAKVVSVAHTGASIPQGTVPLKSLPAPIKQLATKGTGAVVSVLKNGKTNYLVIVNRDFRQPMDLTIRCGPGVKQVRKNGTLVNVGTNIKTVNVSPGDIAIYMF</sequence>
<comment type="caution">
    <text evidence="1">The sequence shown here is derived from an EMBL/GenBank/DDBJ whole genome shotgun (WGS) entry which is preliminary data.</text>
</comment>
<dbReference type="SUPFAM" id="SSF51445">
    <property type="entry name" value="(Trans)glycosidases"/>
    <property type="match status" value="1"/>
</dbReference>
<evidence type="ECO:0000313" key="1">
    <source>
        <dbReference type="EMBL" id="NLR63459.1"/>
    </source>
</evidence>
<dbReference type="EMBL" id="JABAIA010000001">
    <property type="protein sequence ID" value="NLR63459.1"/>
    <property type="molecule type" value="Genomic_DNA"/>
</dbReference>
<name>A0A847R8P1_9BACT</name>
<proteinExistence type="predicted"/>
<evidence type="ECO:0008006" key="3">
    <source>
        <dbReference type="Google" id="ProtNLM"/>
    </source>
</evidence>
<dbReference type="InterPro" id="IPR017853">
    <property type="entry name" value="GH"/>
</dbReference>
<dbReference type="AlphaFoldDB" id="A0A847R8P1"/>
<keyword evidence="2" id="KW-1185">Reference proteome</keyword>
<dbReference type="Proteomes" id="UP000570474">
    <property type="component" value="Unassembled WGS sequence"/>
</dbReference>
<reference evidence="1 2" key="1">
    <citation type="submission" date="2020-04" db="EMBL/GenBank/DDBJ databases">
        <authorList>
            <person name="Yin C."/>
        </authorList>
    </citation>
    <scope>NUCLEOTIDE SEQUENCE [LARGE SCALE GENOMIC DNA]</scope>
    <source>
        <strain evidence="1 2">Ae27</strain>
    </source>
</reference>
<accession>A0A847R8P1</accession>
<evidence type="ECO:0000313" key="2">
    <source>
        <dbReference type="Proteomes" id="UP000570474"/>
    </source>
</evidence>